<evidence type="ECO:0000256" key="1">
    <source>
        <dbReference type="SAM" id="MobiDB-lite"/>
    </source>
</evidence>
<feature type="region of interest" description="Disordered" evidence="1">
    <location>
        <begin position="115"/>
        <end position="138"/>
    </location>
</feature>
<protein>
    <submittedName>
        <fullName evidence="2">Uncharacterized protein</fullName>
    </submittedName>
</protein>
<accession>A0ABW9DX25</accession>
<name>A0ABW9DX25_9BURK</name>
<dbReference type="Proteomes" id="UP001629432">
    <property type="component" value="Unassembled WGS sequence"/>
</dbReference>
<keyword evidence="3" id="KW-1185">Reference proteome</keyword>
<evidence type="ECO:0000313" key="3">
    <source>
        <dbReference type="Proteomes" id="UP001629432"/>
    </source>
</evidence>
<feature type="compositionally biased region" description="Basic and acidic residues" evidence="1">
    <location>
        <begin position="119"/>
        <end position="138"/>
    </location>
</feature>
<evidence type="ECO:0000313" key="2">
    <source>
        <dbReference type="EMBL" id="MFM0639705.1"/>
    </source>
</evidence>
<reference evidence="2 3" key="1">
    <citation type="journal article" date="2024" name="Chem. Sci.">
        <title>Discovery of megapolipeptins by genome mining of a Burkholderiales bacteria collection.</title>
        <authorList>
            <person name="Paulo B.S."/>
            <person name="Recchia M.J.J."/>
            <person name="Lee S."/>
            <person name="Fergusson C.H."/>
            <person name="Romanowski S.B."/>
            <person name="Hernandez A."/>
            <person name="Krull N."/>
            <person name="Liu D.Y."/>
            <person name="Cavanagh H."/>
            <person name="Bos A."/>
            <person name="Gray C.A."/>
            <person name="Murphy B.T."/>
            <person name="Linington R.G."/>
            <person name="Eustaquio A.S."/>
        </authorList>
    </citation>
    <scope>NUCLEOTIDE SEQUENCE [LARGE SCALE GENOMIC DNA]</scope>
    <source>
        <strain evidence="2 3">RL17-338-BIC-A</strain>
    </source>
</reference>
<comment type="caution">
    <text evidence="2">The sequence shown here is derived from an EMBL/GenBank/DDBJ whole genome shotgun (WGS) entry which is preliminary data.</text>
</comment>
<dbReference type="RefSeq" id="WP_408338345.1">
    <property type="nucleotide sequence ID" value="NZ_JAQQCF010000022.1"/>
</dbReference>
<organism evidence="2 3">
    <name type="scientific">Paraburkholderia metrosideri</name>
    <dbReference type="NCBI Taxonomy" id="580937"/>
    <lineage>
        <taxon>Bacteria</taxon>
        <taxon>Pseudomonadati</taxon>
        <taxon>Pseudomonadota</taxon>
        <taxon>Betaproteobacteria</taxon>
        <taxon>Burkholderiales</taxon>
        <taxon>Burkholderiaceae</taxon>
        <taxon>Paraburkholderia</taxon>
    </lineage>
</organism>
<dbReference type="EMBL" id="JAQQCF010000022">
    <property type="protein sequence ID" value="MFM0639705.1"/>
    <property type="molecule type" value="Genomic_DNA"/>
</dbReference>
<proteinExistence type="predicted"/>
<gene>
    <name evidence="2" type="ORF">PQQ63_23740</name>
</gene>
<sequence>MTALHYGLMVAGASSGGPHKEGRSPFDGTLLATVQTADSAAVGHALEMAAIFIRDYGTAMRAFCSFDASAIVINGHTPSGRTGCRLQGFACRVSALAAYLIRSATWKWKRCLSDQPPKAPERVRSARFGERAGHAGTV</sequence>